<sequence length="134" mass="14546">MPTSTGRRARHVLIDFSSGQVHCRSCGAVMRPSEGITNGWPTSTVPYGRAGECKSCATPATAEAGHADERETEEKRPAGAVEQPLSPTKAAPTPKAVPRRRPRHRFDYRPPTENLCFSCGRPINPLTGECRCSD</sequence>
<feature type="compositionally biased region" description="Low complexity" evidence="1">
    <location>
        <begin position="87"/>
        <end position="96"/>
    </location>
</feature>
<accession>A0A508BKH0</accession>
<comment type="caution">
    <text evidence="2">The sequence shown here is derived from an EMBL/GenBank/DDBJ whole genome shotgun (WGS) entry which is preliminary data.</text>
</comment>
<feature type="region of interest" description="Disordered" evidence="1">
    <location>
        <begin position="59"/>
        <end position="106"/>
    </location>
</feature>
<evidence type="ECO:0000256" key="1">
    <source>
        <dbReference type="SAM" id="MobiDB-lite"/>
    </source>
</evidence>
<dbReference type="Proteomes" id="UP000317942">
    <property type="component" value="Unassembled WGS sequence"/>
</dbReference>
<reference evidence="2 3" key="1">
    <citation type="submission" date="2019-06" db="EMBL/GenBank/DDBJ databases">
        <title>Draft genome sequence of Actinomyces oris CCUG 34288T.</title>
        <authorList>
            <person name="Salva-Serra F."/>
            <person name="Cardew S."/>
            <person name="Moore E."/>
        </authorList>
    </citation>
    <scope>NUCLEOTIDE SEQUENCE [LARGE SCALE GENOMIC DNA]</scope>
    <source>
        <strain evidence="2 3">CCUG 34288</strain>
    </source>
</reference>
<name>A0A508BKH0_9ACTO</name>
<evidence type="ECO:0000313" key="3">
    <source>
        <dbReference type="Proteomes" id="UP000317942"/>
    </source>
</evidence>
<proteinExistence type="predicted"/>
<dbReference type="EMBL" id="VICC01000004">
    <property type="protein sequence ID" value="TQD61747.1"/>
    <property type="molecule type" value="Genomic_DNA"/>
</dbReference>
<protein>
    <submittedName>
        <fullName evidence="2">Uncharacterized protein</fullName>
    </submittedName>
</protein>
<organism evidence="2 3">
    <name type="scientific">Actinomyces oris</name>
    <dbReference type="NCBI Taxonomy" id="544580"/>
    <lineage>
        <taxon>Bacteria</taxon>
        <taxon>Bacillati</taxon>
        <taxon>Actinomycetota</taxon>
        <taxon>Actinomycetes</taxon>
        <taxon>Actinomycetales</taxon>
        <taxon>Actinomycetaceae</taxon>
        <taxon>Actinomyces</taxon>
    </lineage>
</organism>
<feature type="compositionally biased region" description="Basic and acidic residues" evidence="1">
    <location>
        <begin position="65"/>
        <end position="77"/>
    </location>
</feature>
<dbReference type="GeneID" id="64211711"/>
<dbReference type="RefSeq" id="WP_141406495.1">
    <property type="nucleotide sequence ID" value="NZ_CP066060.1"/>
</dbReference>
<dbReference type="AlphaFoldDB" id="A0A508BKH0"/>
<evidence type="ECO:0000313" key="2">
    <source>
        <dbReference type="EMBL" id="TQD61747.1"/>
    </source>
</evidence>
<gene>
    <name evidence="2" type="ORF">FK267_04915</name>
</gene>